<sequence>MRVLWSRMTRWIKRVLCIVHLLKRRGSPDEQPPLPPLLELPIDIFRLILPHLPLVSHACLALTCKPLYRLLRCVFDDERLAWPRLLASRSYELIGSQPHLPRNELLLKLEDNRWMYCSGCLKLHLKNRFTLSLPNDPPSDRLCNYNVWVVDVCACLALTFFHGIQLVEWLETGTPSLNLHRNIHSMCTGRNRTTFLDRPSRNHTGHPKILIP</sequence>
<reference evidence="1 2" key="1">
    <citation type="journal article" date="2018" name="Front. Microbiol.">
        <title>Genomic and genetic insights into a cosmopolitan fungus, Paecilomyces variotii (Eurotiales).</title>
        <authorList>
            <person name="Urquhart A.S."/>
            <person name="Mondo S.J."/>
            <person name="Makela M.R."/>
            <person name="Hane J.K."/>
            <person name="Wiebenga A."/>
            <person name="He G."/>
            <person name="Mihaltcheva S."/>
            <person name="Pangilinan J."/>
            <person name="Lipzen A."/>
            <person name="Barry K."/>
            <person name="de Vries R.P."/>
            <person name="Grigoriev I.V."/>
            <person name="Idnurm A."/>
        </authorList>
    </citation>
    <scope>NUCLEOTIDE SEQUENCE [LARGE SCALE GENOMIC DNA]</scope>
    <source>
        <strain evidence="1 2">CBS 101075</strain>
    </source>
</reference>
<dbReference type="SUPFAM" id="SSF81383">
    <property type="entry name" value="F-box domain"/>
    <property type="match status" value="1"/>
</dbReference>
<dbReference type="GeneID" id="39598930"/>
<evidence type="ECO:0000313" key="1">
    <source>
        <dbReference type="EMBL" id="RWR00133.1"/>
    </source>
</evidence>
<organism evidence="1 2">
    <name type="scientific">Byssochlamys spectabilis</name>
    <name type="common">Paecilomyces variotii</name>
    <dbReference type="NCBI Taxonomy" id="264951"/>
    <lineage>
        <taxon>Eukaryota</taxon>
        <taxon>Fungi</taxon>
        <taxon>Dikarya</taxon>
        <taxon>Ascomycota</taxon>
        <taxon>Pezizomycotina</taxon>
        <taxon>Eurotiomycetes</taxon>
        <taxon>Eurotiomycetidae</taxon>
        <taxon>Eurotiales</taxon>
        <taxon>Thermoascaceae</taxon>
        <taxon>Paecilomyces</taxon>
    </lineage>
</organism>
<proteinExistence type="predicted"/>
<protein>
    <submittedName>
        <fullName evidence="1">Uncharacterized protein</fullName>
    </submittedName>
</protein>
<evidence type="ECO:0000313" key="2">
    <source>
        <dbReference type="Proteomes" id="UP000283841"/>
    </source>
</evidence>
<keyword evidence="2" id="KW-1185">Reference proteome</keyword>
<name>A0A443I7U8_BYSSP</name>
<dbReference type="Proteomes" id="UP000283841">
    <property type="component" value="Unassembled WGS sequence"/>
</dbReference>
<dbReference type="AlphaFoldDB" id="A0A443I7U8"/>
<dbReference type="VEuPathDB" id="FungiDB:C8Q69DRAFT_453793"/>
<dbReference type="RefSeq" id="XP_028489777.1">
    <property type="nucleotide sequence ID" value="XM_028629653.1"/>
</dbReference>
<dbReference type="InterPro" id="IPR036047">
    <property type="entry name" value="F-box-like_dom_sf"/>
</dbReference>
<gene>
    <name evidence="1" type="ORF">C8Q69DRAFT_453793</name>
</gene>
<accession>A0A443I7U8</accession>
<dbReference type="EMBL" id="RCNU01000001">
    <property type="protein sequence ID" value="RWR00133.1"/>
    <property type="molecule type" value="Genomic_DNA"/>
</dbReference>
<comment type="caution">
    <text evidence="1">The sequence shown here is derived from an EMBL/GenBank/DDBJ whole genome shotgun (WGS) entry which is preliminary data.</text>
</comment>